<protein>
    <submittedName>
        <fullName evidence="2">Type VI secretion system protein TssA</fullName>
    </submittedName>
</protein>
<evidence type="ECO:0000259" key="1">
    <source>
        <dbReference type="Pfam" id="PF06812"/>
    </source>
</evidence>
<gene>
    <name evidence="2" type="primary">tssA</name>
    <name evidence="2" type="ORF">ACFOPH_03450</name>
</gene>
<dbReference type="EMBL" id="JBHRVV010000001">
    <property type="protein sequence ID" value="MFC3457308.1"/>
    <property type="molecule type" value="Genomic_DNA"/>
</dbReference>
<reference evidence="3" key="1">
    <citation type="journal article" date="2019" name="Int. J. Syst. Evol. Microbiol.">
        <title>The Global Catalogue of Microorganisms (GCM) 10K type strain sequencing project: providing services to taxonomists for standard genome sequencing and annotation.</title>
        <authorList>
            <consortium name="The Broad Institute Genomics Platform"/>
            <consortium name="The Broad Institute Genome Sequencing Center for Infectious Disease"/>
            <person name="Wu L."/>
            <person name="Ma J."/>
        </authorList>
    </citation>
    <scope>NUCLEOTIDE SEQUENCE [LARGE SCALE GENOMIC DNA]</scope>
    <source>
        <strain evidence="3">CCM 7480</strain>
    </source>
</reference>
<organism evidence="2 3">
    <name type="scientific">Massilia haematophila</name>
    <dbReference type="NCBI Taxonomy" id="457923"/>
    <lineage>
        <taxon>Bacteria</taxon>
        <taxon>Pseudomonadati</taxon>
        <taxon>Pseudomonadota</taxon>
        <taxon>Betaproteobacteria</taxon>
        <taxon>Burkholderiales</taxon>
        <taxon>Oxalobacteraceae</taxon>
        <taxon>Telluria group</taxon>
        <taxon>Massilia</taxon>
    </lineage>
</organism>
<evidence type="ECO:0000313" key="2">
    <source>
        <dbReference type="EMBL" id="MFC3457308.1"/>
    </source>
</evidence>
<proteinExistence type="predicted"/>
<feature type="domain" description="ImpA N-terminal" evidence="1">
    <location>
        <begin position="8"/>
        <end position="130"/>
    </location>
</feature>
<sequence>MSTLEQLLKPISEAAPCGEDMAFSPELDAIAQARKADDPSLEQGAWVTTLKEADWKFVAKRCAALIETRSKDLQLAVWLAEANAKTAGLRGLGEALELIAALCERYWDGLYPLPDEDGFERRIGNLSWIAARVPQLAAECPVTEGAAFSMRDIETARTHGADAIADIEAARKRTSKAFYAALVADGTYCLDVLVALEQAVDARLGADGPSFGNARSALQNLVHFATPAAGGGAAVAVAPAAEQHAGTTLTAAPDAHATLPALPSGPLQTRAQALAQLRAVAEFFRRTEPHSPVAYLADKAASWGEQPLHVWLKTVLKDAGALAHVDELLGIEREGQKEG</sequence>
<dbReference type="PANTHER" id="PTHR37951:SF1">
    <property type="entry name" value="TYPE VI SECRETION SYSTEM COMPONENT TSSA1"/>
    <property type="match status" value="1"/>
</dbReference>
<accession>A0ABV7PH25</accession>
<name>A0ABV7PH25_9BURK</name>
<dbReference type="Proteomes" id="UP001595665">
    <property type="component" value="Unassembled WGS sequence"/>
</dbReference>
<dbReference type="InterPro" id="IPR010657">
    <property type="entry name" value="ImpA_N"/>
</dbReference>
<dbReference type="InterPro" id="IPR017740">
    <property type="entry name" value="TssA-like"/>
</dbReference>
<dbReference type="RefSeq" id="WP_379733552.1">
    <property type="nucleotide sequence ID" value="NZ_JBHRVV010000001.1"/>
</dbReference>
<evidence type="ECO:0000313" key="3">
    <source>
        <dbReference type="Proteomes" id="UP001595665"/>
    </source>
</evidence>
<keyword evidence="3" id="KW-1185">Reference proteome</keyword>
<dbReference type="NCBIfam" id="TIGR03363">
    <property type="entry name" value="VI_chp_8"/>
    <property type="match status" value="1"/>
</dbReference>
<dbReference type="PANTHER" id="PTHR37951">
    <property type="entry name" value="CYTOPLASMIC PROTEIN-RELATED"/>
    <property type="match status" value="1"/>
</dbReference>
<comment type="caution">
    <text evidence="2">The sequence shown here is derived from an EMBL/GenBank/DDBJ whole genome shotgun (WGS) entry which is preliminary data.</text>
</comment>
<dbReference type="Pfam" id="PF06812">
    <property type="entry name" value="ImpA_N"/>
    <property type="match status" value="1"/>
</dbReference>